<evidence type="ECO:0000313" key="2">
    <source>
        <dbReference type="Proteomes" id="UP000474757"/>
    </source>
</evidence>
<gene>
    <name evidence="1" type="ORF">GZA08_11980</name>
</gene>
<keyword evidence="2" id="KW-1185">Reference proteome</keyword>
<dbReference type="EMBL" id="JAAGAB010000003">
    <property type="protein sequence ID" value="NDV01682.1"/>
    <property type="molecule type" value="Genomic_DNA"/>
</dbReference>
<proteinExistence type="predicted"/>
<sequence>MALPAAAGCDAPAPAAHAAPPAEYLGVATRLLDGDLVDFEVAMRGAGGAEAVSRYAECAAAQYTLIRGYGFARHVRTLTEEEGGIWRADAVYTISAALPEGLRTIDAEVTVAQCAQAGIPTV</sequence>
<dbReference type="RefSeq" id="WP_163895339.1">
    <property type="nucleotide sequence ID" value="NZ_JAAFYS010000003.1"/>
</dbReference>
<dbReference type="Proteomes" id="UP000474757">
    <property type="component" value="Unassembled WGS sequence"/>
</dbReference>
<evidence type="ECO:0000313" key="1">
    <source>
        <dbReference type="EMBL" id="NDV01682.1"/>
    </source>
</evidence>
<evidence type="ECO:0008006" key="3">
    <source>
        <dbReference type="Google" id="ProtNLM"/>
    </source>
</evidence>
<dbReference type="AlphaFoldDB" id="A0A6B2K1Q5"/>
<organism evidence="1 2">
    <name type="scientific">Pseudoroseicyclus tamaricis</name>
    <dbReference type="NCBI Taxonomy" id="2705421"/>
    <lineage>
        <taxon>Bacteria</taxon>
        <taxon>Pseudomonadati</taxon>
        <taxon>Pseudomonadota</taxon>
        <taxon>Alphaproteobacteria</taxon>
        <taxon>Rhodobacterales</taxon>
        <taxon>Paracoccaceae</taxon>
        <taxon>Pseudoroseicyclus</taxon>
    </lineage>
</organism>
<name>A0A6B2K1Q5_9RHOB</name>
<comment type="caution">
    <text evidence="1">The sequence shown here is derived from an EMBL/GenBank/DDBJ whole genome shotgun (WGS) entry which is preliminary data.</text>
</comment>
<reference evidence="1 2" key="1">
    <citation type="submission" date="2020-02" db="EMBL/GenBank/DDBJ databases">
        <title>Pseudoroseicyclus tamarix, sp. nov., isolated from offshore sediment of a Tamarix chinensis forest.</title>
        <authorList>
            <person name="Gai Y."/>
        </authorList>
    </citation>
    <scope>NUCLEOTIDE SEQUENCE [LARGE SCALE GENOMIC DNA]</scope>
    <source>
        <strain evidence="1 2">CLL3-39</strain>
    </source>
</reference>
<accession>A0A6B2K1Q5</accession>
<protein>
    <recommendedName>
        <fullName evidence="3">Lipoprotein</fullName>
    </recommendedName>
</protein>